<feature type="domain" description="PhnB-like" evidence="1">
    <location>
        <begin position="142"/>
        <end position="261"/>
    </location>
</feature>
<accession>A0ABV7N4M4</accession>
<organism evidence="2 3">
    <name type="scientific">Salinicoccus sesuvii</name>
    <dbReference type="NCBI Taxonomy" id="868281"/>
    <lineage>
        <taxon>Bacteria</taxon>
        <taxon>Bacillati</taxon>
        <taxon>Bacillota</taxon>
        <taxon>Bacilli</taxon>
        <taxon>Bacillales</taxon>
        <taxon>Staphylococcaceae</taxon>
        <taxon>Salinicoccus</taxon>
    </lineage>
</organism>
<name>A0ABV7N4M4_9STAP</name>
<feature type="domain" description="PhnB-like" evidence="1">
    <location>
        <begin position="6"/>
        <end position="130"/>
    </location>
</feature>
<dbReference type="InterPro" id="IPR029068">
    <property type="entry name" value="Glyas_Bleomycin-R_OHBP_Dase"/>
</dbReference>
<gene>
    <name evidence="2" type="ORF">ACFOEO_08165</name>
</gene>
<proteinExistence type="predicted"/>
<dbReference type="Proteomes" id="UP001595637">
    <property type="component" value="Unassembled WGS sequence"/>
</dbReference>
<dbReference type="Gene3D" id="3.10.180.10">
    <property type="entry name" value="2,3-Dihydroxybiphenyl 1,2-Dioxygenase, domain 1"/>
    <property type="match status" value="1"/>
</dbReference>
<comment type="caution">
    <text evidence="2">The sequence shown here is derived from an EMBL/GenBank/DDBJ whole genome shotgun (WGS) entry which is preliminary data.</text>
</comment>
<dbReference type="CDD" id="cd06588">
    <property type="entry name" value="PhnB_like"/>
    <property type="match status" value="2"/>
</dbReference>
<dbReference type="PANTHER" id="PTHR33990">
    <property type="entry name" value="PROTEIN YJDN-RELATED"/>
    <property type="match status" value="1"/>
</dbReference>
<dbReference type="InterPro" id="IPR028973">
    <property type="entry name" value="PhnB-like"/>
</dbReference>
<dbReference type="Gene3D" id="3.30.720.110">
    <property type="match status" value="1"/>
</dbReference>
<evidence type="ECO:0000313" key="2">
    <source>
        <dbReference type="EMBL" id="MFC3388541.1"/>
    </source>
</evidence>
<evidence type="ECO:0000313" key="3">
    <source>
        <dbReference type="Proteomes" id="UP001595637"/>
    </source>
</evidence>
<keyword evidence="3" id="KW-1185">Reference proteome</keyword>
<reference evidence="3" key="1">
    <citation type="journal article" date="2019" name="Int. J. Syst. Evol. Microbiol.">
        <title>The Global Catalogue of Microorganisms (GCM) 10K type strain sequencing project: providing services to taxonomists for standard genome sequencing and annotation.</title>
        <authorList>
            <consortium name="The Broad Institute Genomics Platform"/>
            <consortium name="The Broad Institute Genome Sequencing Center for Infectious Disease"/>
            <person name="Wu L."/>
            <person name="Ma J."/>
        </authorList>
    </citation>
    <scope>NUCLEOTIDE SEQUENCE [LARGE SCALE GENOMIC DNA]</scope>
    <source>
        <strain evidence="3">CCM 7756</strain>
    </source>
</reference>
<dbReference type="SUPFAM" id="SSF54593">
    <property type="entry name" value="Glyoxalase/Bleomycin resistance protein/Dihydroxybiphenyl dioxygenase"/>
    <property type="match status" value="2"/>
</dbReference>
<evidence type="ECO:0000259" key="1">
    <source>
        <dbReference type="Pfam" id="PF06983"/>
    </source>
</evidence>
<protein>
    <submittedName>
        <fullName evidence="2">VOC family protein</fullName>
    </submittedName>
</protein>
<dbReference type="RefSeq" id="WP_380654171.1">
    <property type="nucleotide sequence ID" value="NZ_JBHRVQ010000001.1"/>
</dbReference>
<dbReference type="Pfam" id="PF06983">
    <property type="entry name" value="3-dmu-9_3-mt"/>
    <property type="match status" value="2"/>
</dbReference>
<sequence length="302" mass="34647">MENQLIVPHLWFDTQAEAAVDFYTSIFPKSKKHMNAFLEDTPSGDTPLYSFELINYKFMAISAGPYFLFNPSISFTLNFNSISDMAANEALETTWNKLIDGGTALMPLDSYPFSSKYGWVQDKYGITWQLMLSEHPEQTRANIVPTLMFVGNNYGSAKEAIEYYVSVFKDSEIGDIAYYPADHSPHQEGTVMHGSFKLGGQWFSVMDSALEHNFSFNEAISLIVQCSDQQEIDYYWERLSFVPESEQCGWLKDKFGVSWQIYPTVMEEMLRTGSKEQINRVTQTFLKMKKFDIATLEKAYRG</sequence>
<dbReference type="Gene3D" id="3.30.720.100">
    <property type="match status" value="1"/>
</dbReference>
<dbReference type="EMBL" id="JBHRVQ010000001">
    <property type="protein sequence ID" value="MFC3388541.1"/>
    <property type="molecule type" value="Genomic_DNA"/>
</dbReference>